<feature type="compositionally biased region" description="Low complexity" evidence="8">
    <location>
        <begin position="860"/>
        <end position="870"/>
    </location>
</feature>
<keyword evidence="4 7" id="KW-0597">Phosphoprotein</keyword>
<evidence type="ECO:0000256" key="8">
    <source>
        <dbReference type="SAM" id="MobiDB-lite"/>
    </source>
</evidence>
<feature type="modified residue" description="4-aspartylphosphate" evidence="7">
    <location>
        <position position="1010"/>
    </location>
</feature>
<dbReference type="Pfam" id="PF00072">
    <property type="entry name" value="Response_reg"/>
    <property type="match status" value="1"/>
</dbReference>
<dbReference type="InterPro" id="IPR003594">
    <property type="entry name" value="HATPase_dom"/>
</dbReference>
<dbReference type="CDD" id="cd17546">
    <property type="entry name" value="REC_hyHK_CKI1_RcsC-like"/>
    <property type="match status" value="1"/>
</dbReference>
<dbReference type="Proteomes" id="UP000657918">
    <property type="component" value="Unassembled WGS sequence"/>
</dbReference>
<organism evidence="12 13">
    <name type="scientific">Salix dunnii</name>
    <dbReference type="NCBI Taxonomy" id="1413687"/>
    <lineage>
        <taxon>Eukaryota</taxon>
        <taxon>Viridiplantae</taxon>
        <taxon>Streptophyta</taxon>
        <taxon>Embryophyta</taxon>
        <taxon>Tracheophyta</taxon>
        <taxon>Spermatophyta</taxon>
        <taxon>Magnoliopsida</taxon>
        <taxon>eudicotyledons</taxon>
        <taxon>Gunneridae</taxon>
        <taxon>Pentapetalae</taxon>
        <taxon>rosids</taxon>
        <taxon>fabids</taxon>
        <taxon>Malpighiales</taxon>
        <taxon>Salicaceae</taxon>
        <taxon>Saliceae</taxon>
        <taxon>Salix</taxon>
    </lineage>
</organism>
<feature type="domain" description="Response regulatory" evidence="11">
    <location>
        <begin position="948"/>
        <end position="1073"/>
    </location>
</feature>
<dbReference type="Gene3D" id="3.40.50.2300">
    <property type="match status" value="1"/>
</dbReference>
<dbReference type="InterPro" id="IPR004358">
    <property type="entry name" value="Sig_transdc_His_kin-like_C"/>
</dbReference>
<dbReference type="SMART" id="SM00387">
    <property type="entry name" value="HATPase_c"/>
    <property type="match status" value="1"/>
</dbReference>
<dbReference type="Gene3D" id="3.30.565.10">
    <property type="entry name" value="Histidine kinase-like ATPase, C-terminal domain"/>
    <property type="match status" value="1"/>
</dbReference>
<keyword evidence="9" id="KW-1133">Transmembrane helix</keyword>
<evidence type="ECO:0000259" key="10">
    <source>
        <dbReference type="PROSITE" id="PS50109"/>
    </source>
</evidence>
<dbReference type="OrthoDB" id="60033at2759"/>
<feature type="region of interest" description="Disordered" evidence="8">
    <location>
        <begin position="852"/>
        <end position="928"/>
    </location>
</feature>
<dbReference type="SUPFAM" id="SSF55874">
    <property type="entry name" value="ATPase domain of HSP90 chaperone/DNA topoisomerase II/histidine kinase"/>
    <property type="match status" value="1"/>
</dbReference>
<dbReference type="Pfam" id="PF00512">
    <property type="entry name" value="HisKA"/>
    <property type="match status" value="1"/>
</dbReference>
<dbReference type="PANTHER" id="PTHR43719:SF75">
    <property type="entry name" value="HISTIDINE KINASE CKI1"/>
    <property type="match status" value="1"/>
</dbReference>
<dbReference type="InterPro" id="IPR036890">
    <property type="entry name" value="HATPase_C_sf"/>
</dbReference>
<dbReference type="PROSITE" id="PS50110">
    <property type="entry name" value="RESPONSE_REGULATORY"/>
    <property type="match status" value="1"/>
</dbReference>
<keyword evidence="6" id="KW-0675">Receptor</keyword>
<dbReference type="PRINTS" id="PR00344">
    <property type="entry name" value="BCTRLSENSOR"/>
</dbReference>
<proteinExistence type="predicted"/>
<evidence type="ECO:0000256" key="2">
    <source>
        <dbReference type="ARBA" id="ARBA00004477"/>
    </source>
</evidence>
<protein>
    <recommendedName>
        <fullName evidence="3">histidine kinase</fullName>
        <ecNumber evidence="3">2.7.13.3</ecNumber>
    </recommendedName>
</protein>
<feature type="compositionally biased region" description="Basic and acidic residues" evidence="8">
    <location>
        <begin position="902"/>
        <end position="920"/>
    </location>
</feature>
<evidence type="ECO:0000256" key="9">
    <source>
        <dbReference type="SAM" id="Phobius"/>
    </source>
</evidence>
<comment type="caution">
    <text evidence="12">The sequence shown here is derived from an EMBL/GenBank/DDBJ whole genome shotgun (WGS) entry which is preliminary data.</text>
</comment>
<evidence type="ECO:0000256" key="3">
    <source>
        <dbReference type="ARBA" id="ARBA00012438"/>
    </source>
</evidence>
<comment type="catalytic activity">
    <reaction evidence="1">
        <text>ATP + protein L-histidine = ADP + protein N-phospho-L-histidine.</text>
        <dbReference type="EC" id="2.7.13.3"/>
    </reaction>
</comment>
<dbReference type="InterPro" id="IPR011006">
    <property type="entry name" value="CheY-like_superfamily"/>
</dbReference>
<feature type="region of interest" description="Disordered" evidence="8">
    <location>
        <begin position="717"/>
        <end position="747"/>
    </location>
</feature>
<name>A0A835JJ09_9ROSI</name>
<dbReference type="InterPro" id="IPR005467">
    <property type="entry name" value="His_kinase_dom"/>
</dbReference>
<keyword evidence="5" id="KW-0256">Endoplasmic reticulum</keyword>
<comment type="subcellular location">
    <subcellularLocation>
        <location evidence="2">Endoplasmic reticulum membrane</location>
        <topology evidence="2">Multi-pass membrane protein</topology>
    </subcellularLocation>
</comment>
<evidence type="ECO:0000313" key="12">
    <source>
        <dbReference type="EMBL" id="KAF9669269.1"/>
    </source>
</evidence>
<feature type="compositionally biased region" description="Basic and acidic residues" evidence="8">
    <location>
        <begin position="717"/>
        <end position="727"/>
    </location>
</feature>
<dbReference type="SMART" id="SM00388">
    <property type="entry name" value="HisKA"/>
    <property type="match status" value="1"/>
</dbReference>
<dbReference type="InterPro" id="IPR003661">
    <property type="entry name" value="HisK_dim/P_dom"/>
</dbReference>
<evidence type="ECO:0000313" key="13">
    <source>
        <dbReference type="Proteomes" id="UP000657918"/>
    </source>
</evidence>
<keyword evidence="9" id="KW-0472">Membrane</keyword>
<sequence length="1210" mass="134083">MDLNAHIVQSGLLFEIENMAKLLRPINSSAINLARVVSSSINGRSILSSYDVEKKVAPSLFQAFSTIPFISQISYIGLGGLFFSYYYEGNRTFAVYCNSTASNLRNFSWYRQSVDSDTGKVYGDALKSLPLITTNASWIEQALNSSQGHASFESGWNSAQDPLFLNIISLHGQGVLSLGFSPKALTSFFNNVDLNGGNLYLATQSGKVLAGGLPNTQTVIKKNPVSLHMTRLNGDHFGNVSCDMPNNGKLKDSVLYLGEAKYRVYCSQVEVVGVQSVYALAFPYNGLASSVNRSVKISLILLIIMIAGIFISIASFILPVVRTARRELHLCSALIKQMEATQQAKRKSMNKSLAFASASHDIRGALAGITGLIEICRAEVRAGSELDTYLRQMDGCTKDLVGLLNSILDTSKIEAGKMQLEEEEFDLAKLLEDAGDLYHSMGMKKGVDVVLDPHDGSILKHSRVKGDRGKLKQVLRNLPSNAVKFISDGHVSVRAWTQKPSLENKIIASNQNGLWRHFSCLFLKKKKEFNEMKQKQNTMEFVFEVKDTGKGIPKDKQKSVFENFVQVKETALGQGGTGLGLGIVQSLVRLMGGEIGIADIENDERGTCFKFNVFLDICEKPPIDNKNAEVEIEGDSMPDGEHNYPELTIRTSSPGLMIRTPSPRLSILSSSPKIEGSHVVLLIQNEERLRSSHKYIEGRVFLHIVLQENLKSDLGSRSDHFNSRSMKDVPLSSMDGIDQKPSASRSSNLRGTPGFVLLVIDAGAGPFQELCRVIAEFRRDLHSSCCKVVWLDKPTSRSINFRSFEQDLIDPRDDILLKPFHGSCLYQVIQLLPEFGGHGLISISNRGSTIQDTGALKDPSSSSSTHSQSTKLKIPSTCEHSFQQVDSQAEGNSTNEKHRKNPLLDDPYHPHARSKSRESPTESLPVRSSEIQEVSGYLNKSKSLSGLKFLVADDNEISRIVTRHFLKGHGATVEVCENGEEAFQLVRMGLHNQREHTHSIVLPYDYILMDCAMPKMDGCEATRQIRKEEKFYGVHIPILAFSADNSGGEVLDSDALPDFLSSLHLRPSTCVSGNLHEGAFHVPVMEVEFVPTANLLGTSSYYLKALPIVGSFLLQLLFKAPQVSDLLFLSGYLTALPVWWLPDIYWHYKLRICQFMILSKSTRSLLRPQEKGTLCFRWAVLVQHARKRLCKPEKKVVEPSSCKEASQSVE</sequence>
<dbReference type="SUPFAM" id="SSF52172">
    <property type="entry name" value="CheY-like"/>
    <property type="match status" value="1"/>
</dbReference>
<dbReference type="AlphaFoldDB" id="A0A835JJ09"/>
<keyword evidence="9" id="KW-0812">Transmembrane</keyword>
<evidence type="ECO:0000256" key="7">
    <source>
        <dbReference type="PROSITE-ProRule" id="PRU00169"/>
    </source>
</evidence>
<evidence type="ECO:0000256" key="4">
    <source>
        <dbReference type="ARBA" id="ARBA00022553"/>
    </source>
</evidence>
<keyword evidence="13" id="KW-1185">Reference proteome</keyword>
<dbReference type="PROSITE" id="PS50109">
    <property type="entry name" value="HIS_KIN"/>
    <property type="match status" value="1"/>
</dbReference>
<dbReference type="InterPro" id="IPR001789">
    <property type="entry name" value="Sig_transdc_resp-reg_receiver"/>
</dbReference>
<accession>A0A835JJ09</accession>
<reference evidence="12 13" key="1">
    <citation type="submission" date="2020-10" db="EMBL/GenBank/DDBJ databases">
        <title>Plant Genome Project.</title>
        <authorList>
            <person name="Zhang R.-G."/>
        </authorList>
    </citation>
    <scope>NUCLEOTIDE SEQUENCE [LARGE SCALE GENOMIC DNA]</scope>
    <source>
        <strain evidence="12">FAFU-HL-1</strain>
        <tissue evidence="12">Leaf</tissue>
    </source>
</reference>
<dbReference type="InterPro" id="IPR050956">
    <property type="entry name" value="2C_system_His_kinase"/>
</dbReference>
<dbReference type="SUPFAM" id="SSF47384">
    <property type="entry name" value="Homodimeric domain of signal transducing histidine kinase"/>
    <property type="match status" value="1"/>
</dbReference>
<evidence type="ECO:0000256" key="6">
    <source>
        <dbReference type="ARBA" id="ARBA00023170"/>
    </source>
</evidence>
<dbReference type="Pfam" id="PF02518">
    <property type="entry name" value="HATPase_c"/>
    <property type="match status" value="1"/>
</dbReference>
<evidence type="ECO:0000256" key="5">
    <source>
        <dbReference type="ARBA" id="ARBA00022824"/>
    </source>
</evidence>
<dbReference type="SMART" id="SM00448">
    <property type="entry name" value="REC"/>
    <property type="match status" value="1"/>
</dbReference>
<dbReference type="CDD" id="cd00082">
    <property type="entry name" value="HisKA"/>
    <property type="match status" value="1"/>
</dbReference>
<dbReference type="GO" id="GO:0000155">
    <property type="term" value="F:phosphorelay sensor kinase activity"/>
    <property type="evidence" value="ECO:0007669"/>
    <property type="project" value="InterPro"/>
</dbReference>
<dbReference type="Gene3D" id="1.10.287.130">
    <property type="match status" value="1"/>
</dbReference>
<gene>
    <name evidence="12" type="ORF">SADUNF_Sadunf14G0090200</name>
</gene>
<evidence type="ECO:0000259" key="11">
    <source>
        <dbReference type="PROSITE" id="PS50110"/>
    </source>
</evidence>
<dbReference type="EMBL" id="JADGMS010000014">
    <property type="protein sequence ID" value="KAF9669269.1"/>
    <property type="molecule type" value="Genomic_DNA"/>
</dbReference>
<dbReference type="GO" id="GO:0005789">
    <property type="term" value="C:endoplasmic reticulum membrane"/>
    <property type="evidence" value="ECO:0007669"/>
    <property type="project" value="UniProtKB-SubCell"/>
</dbReference>
<dbReference type="InterPro" id="IPR036097">
    <property type="entry name" value="HisK_dim/P_sf"/>
</dbReference>
<feature type="domain" description="Histidine kinase" evidence="10">
    <location>
        <begin position="357"/>
        <end position="617"/>
    </location>
</feature>
<dbReference type="PANTHER" id="PTHR43719">
    <property type="entry name" value="TWO-COMPONENT HISTIDINE KINASE"/>
    <property type="match status" value="1"/>
</dbReference>
<feature type="transmembrane region" description="Helical" evidence="9">
    <location>
        <begin position="299"/>
        <end position="321"/>
    </location>
</feature>
<feature type="compositionally biased region" description="Polar residues" evidence="8">
    <location>
        <begin position="878"/>
        <end position="894"/>
    </location>
</feature>
<evidence type="ECO:0000256" key="1">
    <source>
        <dbReference type="ARBA" id="ARBA00000085"/>
    </source>
</evidence>
<dbReference type="EC" id="2.7.13.3" evidence="3"/>